<name>A0ABW3H8A3_9SPHN</name>
<dbReference type="RefSeq" id="WP_264943957.1">
    <property type="nucleotide sequence ID" value="NZ_JAPDRA010000004.1"/>
</dbReference>
<evidence type="ECO:0000313" key="2">
    <source>
        <dbReference type="EMBL" id="MFD0946930.1"/>
    </source>
</evidence>
<accession>A0ABW3H8A3</accession>
<feature type="compositionally biased region" description="Pro residues" evidence="1">
    <location>
        <begin position="73"/>
        <end position="86"/>
    </location>
</feature>
<dbReference type="Proteomes" id="UP001596977">
    <property type="component" value="Unassembled WGS sequence"/>
</dbReference>
<dbReference type="EMBL" id="JBHTJG010000004">
    <property type="protein sequence ID" value="MFD0946930.1"/>
    <property type="molecule type" value="Genomic_DNA"/>
</dbReference>
<reference evidence="3" key="1">
    <citation type="journal article" date="2019" name="Int. J. Syst. Evol. Microbiol.">
        <title>The Global Catalogue of Microorganisms (GCM) 10K type strain sequencing project: providing services to taxonomists for standard genome sequencing and annotation.</title>
        <authorList>
            <consortium name="The Broad Institute Genomics Platform"/>
            <consortium name="The Broad Institute Genome Sequencing Center for Infectious Disease"/>
            <person name="Wu L."/>
            <person name="Ma J."/>
        </authorList>
    </citation>
    <scope>NUCLEOTIDE SEQUENCE [LARGE SCALE GENOMIC DNA]</scope>
    <source>
        <strain evidence="3">CCUG 62982</strain>
    </source>
</reference>
<evidence type="ECO:0000313" key="3">
    <source>
        <dbReference type="Proteomes" id="UP001596977"/>
    </source>
</evidence>
<protein>
    <submittedName>
        <fullName evidence="2">Uncharacterized protein</fullName>
    </submittedName>
</protein>
<proteinExistence type="predicted"/>
<evidence type="ECO:0000256" key="1">
    <source>
        <dbReference type="SAM" id="MobiDB-lite"/>
    </source>
</evidence>
<feature type="region of interest" description="Disordered" evidence="1">
    <location>
        <begin position="63"/>
        <end position="95"/>
    </location>
</feature>
<keyword evidence="3" id="KW-1185">Reference proteome</keyword>
<comment type="caution">
    <text evidence="2">The sequence shown here is derived from an EMBL/GenBank/DDBJ whole genome shotgun (WGS) entry which is preliminary data.</text>
</comment>
<sequence>MGKLFGVAIAAVTMVAVASPAEAQRWGGRHRHHDRVDGGDLLLGALLAGGLIAVISSADKAERNRRDAENYDYPPPPRPAPPPPAWLPNSNAPADGYDAPPADYGTPSGGYAIANADDAADACAGAALSEGQRLARVASIGAIDAVDPVSGGWSVRGSILLREDYRKRGTERPFTCSISGSAAPSVRIEGY</sequence>
<organism evidence="2 3">
    <name type="scientific">Sphingomonas canadensis</name>
    <dbReference type="NCBI Taxonomy" id="1219257"/>
    <lineage>
        <taxon>Bacteria</taxon>
        <taxon>Pseudomonadati</taxon>
        <taxon>Pseudomonadota</taxon>
        <taxon>Alphaproteobacteria</taxon>
        <taxon>Sphingomonadales</taxon>
        <taxon>Sphingomonadaceae</taxon>
        <taxon>Sphingomonas</taxon>
    </lineage>
</organism>
<gene>
    <name evidence="2" type="ORF">ACFQ1E_11320</name>
</gene>